<comment type="caution">
    <text evidence="1">The sequence shown here is derived from an EMBL/GenBank/DDBJ whole genome shotgun (WGS) entry which is preliminary data.</text>
</comment>
<evidence type="ECO:0000313" key="1">
    <source>
        <dbReference type="EMBL" id="RVX03689.1"/>
    </source>
</evidence>
<dbReference type="EMBL" id="QGNW01000064">
    <property type="protein sequence ID" value="RVX03689.1"/>
    <property type="molecule type" value="Genomic_DNA"/>
</dbReference>
<gene>
    <name evidence="1" type="ORF">CK203_023067</name>
</gene>
<accession>A0A438J3Z5</accession>
<reference evidence="1 2" key="1">
    <citation type="journal article" date="2018" name="PLoS Genet.">
        <title>Population sequencing reveals clonal diversity and ancestral inbreeding in the grapevine cultivar Chardonnay.</title>
        <authorList>
            <person name="Roach M.J."/>
            <person name="Johnson D.L."/>
            <person name="Bohlmann J."/>
            <person name="van Vuuren H.J."/>
            <person name="Jones S.J."/>
            <person name="Pretorius I.S."/>
            <person name="Schmidt S.A."/>
            <person name="Borneman A.R."/>
        </authorList>
    </citation>
    <scope>NUCLEOTIDE SEQUENCE [LARGE SCALE GENOMIC DNA]</scope>
    <source>
        <strain evidence="2">cv. Chardonnay</strain>
        <tissue evidence="1">Leaf</tissue>
    </source>
</reference>
<sequence length="160" mass="18604">MENFKNQEGAVELVNYKQAKRKEDAIGDKDQWHINGVFMGVYDPSYSREKEDFSVELGDIRGLWDDPWIKVNGGCLFEEEIKEQEIVSTLNSMDGDKALGLKGFIVVFWQTWLGFVKLEVMSFFKEFYEFSSLERSLDATFLVMIPKKGRAKELKDFLAY</sequence>
<evidence type="ECO:0008006" key="3">
    <source>
        <dbReference type="Google" id="ProtNLM"/>
    </source>
</evidence>
<dbReference type="Proteomes" id="UP000288805">
    <property type="component" value="Unassembled WGS sequence"/>
</dbReference>
<proteinExistence type="predicted"/>
<dbReference type="AlphaFoldDB" id="A0A438J3Z5"/>
<organism evidence="1 2">
    <name type="scientific">Vitis vinifera</name>
    <name type="common">Grape</name>
    <dbReference type="NCBI Taxonomy" id="29760"/>
    <lineage>
        <taxon>Eukaryota</taxon>
        <taxon>Viridiplantae</taxon>
        <taxon>Streptophyta</taxon>
        <taxon>Embryophyta</taxon>
        <taxon>Tracheophyta</taxon>
        <taxon>Spermatophyta</taxon>
        <taxon>Magnoliopsida</taxon>
        <taxon>eudicotyledons</taxon>
        <taxon>Gunneridae</taxon>
        <taxon>Pentapetalae</taxon>
        <taxon>rosids</taxon>
        <taxon>Vitales</taxon>
        <taxon>Vitaceae</taxon>
        <taxon>Viteae</taxon>
        <taxon>Vitis</taxon>
    </lineage>
</organism>
<protein>
    <recommendedName>
        <fullName evidence="3">DUF4283 domain-containing protein</fullName>
    </recommendedName>
</protein>
<evidence type="ECO:0000313" key="2">
    <source>
        <dbReference type="Proteomes" id="UP000288805"/>
    </source>
</evidence>
<name>A0A438J3Z5_VITVI</name>